<keyword evidence="3" id="KW-1134">Transmembrane beta strand</keyword>
<evidence type="ECO:0000256" key="6">
    <source>
        <dbReference type="ARBA" id="ARBA00023136"/>
    </source>
</evidence>
<evidence type="ECO:0000313" key="10">
    <source>
        <dbReference type="Proteomes" id="UP000195963"/>
    </source>
</evidence>
<evidence type="ECO:0000256" key="3">
    <source>
        <dbReference type="ARBA" id="ARBA00022452"/>
    </source>
</evidence>
<dbReference type="PANTHER" id="PTHR35093">
    <property type="entry name" value="OUTER MEMBRANE PROTEIN NMB0088-RELATED"/>
    <property type="match status" value="1"/>
</dbReference>
<dbReference type="EMBL" id="FYAK01000001">
    <property type="protein sequence ID" value="SMY31628.1"/>
    <property type="molecule type" value="Genomic_DNA"/>
</dbReference>
<reference evidence="10" key="1">
    <citation type="submission" date="2017-06" db="EMBL/GenBank/DDBJ databases">
        <authorList>
            <person name="Rodrigo-Torres L."/>
            <person name="Arahal R.D."/>
            <person name="Lucena T."/>
        </authorList>
    </citation>
    <scope>NUCLEOTIDE SEQUENCE [LARGE SCALE GENOMIC DNA]</scope>
    <source>
        <strain evidence="10">CECT 9190</strain>
    </source>
</reference>
<evidence type="ECO:0000256" key="4">
    <source>
        <dbReference type="ARBA" id="ARBA00022692"/>
    </source>
</evidence>
<dbReference type="Gene3D" id="2.40.160.60">
    <property type="entry name" value="Outer membrane protein transport protein (OMPP1/FadL/TodX)"/>
    <property type="match status" value="1"/>
</dbReference>
<evidence type="ECO:0000313" key="9">
    <source>
        <dbReference type="EMBL" id="SMY31628.1"/>
    </source>
</evidence>
<dbReference type="Pfam" id="PF03349">
    <property type="entry name" value="Toluene_X"/>
    <property type="match status" value="1"/>
</dbReference>
<dbReference type="GO" id="GO:0009279">
    <property type="term" value="C:cell outer membrane"/>
    <property type="evidence" value="ECO:0007669"/>
    <property type="project" value="UniProtKB-SubCell"/>
</dbReference>
<gene>
    <name evidence="9" type="primary">fadL_1</name>
    <name evidence="9" type="ORF">PMAL9190_00115</name>
</gene>
<keyword evidence="7" id="KW-0998">Cell outer membrane</keyword>
<evidence type="ECO:0000256" key="5">
    <source>
        <dbReference type="ARBA" id="ARBA00022729"/>
    </source>
</evidence>
<sequence length="409" mass="44480">MSINKNNIALIITALLSSQAYAAGYQVSEHSAAGLGRAYAGDAAVADTAAVLARNPAAMTRFKNAEVSGVASVINPSIDIDDHTHNETAKDISPISFVPAAYYIQPLNDKTAVGLAIFSNYGVTTDYPKAMQAGSLAGKTSLETVNFNPNIAYRLSPQLSIGGGVSLVYGTAEFNRRLGSLSYAAPSHNLIDMKGTSWGWGWNIGALYELDNNNRFGLSYRSQVDLNFNGHFTDYLGQATSKPNQTVAANLKLPLPAIAEFSGFHQLNPQWAISYSVQWTQYNKFKQIKATSSECANGSCFVKKENFKDTYRWAVGTTYTLNPTWTLRYGFAIDQQAGQATLSIPDTDRYWYSAGATYHYSPALSVDLGVTYIHSKKADFIEQTPVGEKDSLTSSGKAYLAAAQVNYRF</sequence>
<dbReference type="InterPro" id="IPR005017">
    <property type="entry name" value="OMPP1/FadL/TodX"/>
</dbReference>
<comment type="similarity">
    <text evidence="2">Belongs to the OmpP1/FadL family.</text>
</comment>
<comment type="subcellular location">
    <subcellularLocation>
        <location evidence="1">Cell outer membrane</location>
        <topology evidence="1">Multi-pass membrane protein</topology>
    </subcellularLocation>
</comment>
<accession>A0A1Y6M788</accession>
<organism evidence="9 10">
    <name type="scientific">Photobacterium malacitanum</name>
    <dbReference type="NCBI Taxonomy" id="2204294"/>
    <lineage>
        <taxon>Bacteria</taxon>
        <taxon>Pseudomonadati</taxon>
        <taxon>Pseudomonadota</taxon>
        <taxon>Gammaproteobacteria</taxon>
        <taxon>Vibrionales</taxon>
        <taxon>Vibrionaceae</taxon>
        <taxon>Photobacterium</taxon>
    </lineage>
</organism>
<evidence type="ECO:0000256" key="8">
    <source>
        <dbReference type="SAM" id="SignalP"/>
    </source>
</evidence>
<dbReference type="AlphaFoldDB" id="A0A1Y6M788"/>
<keyword evidence="10" id="KW-1185">Reference proteome</keyword>
<keyword evidence="5 8" id="KW-0732">Signal</keyword>
<feature type="signal peptide" evidence="8">
    <location>
        <begin position="1"/>
        <end position="22"/>
    </location>
</feature>
<dbReference type="RefSeq" id="WP_087843440.1">
    <property type="nucleotide sequence ID" value="NZ_FYAK01000001.1"/>
</dbReference>
<dbReference type="SUPFAM" id="SSF56935">
    <property type="entry name" value="Porins"/>
    <property type="match status" value="1"/>
</dbReference>
<dbReference type="GO" id="GO:0015483">
    <property type="term" value="F:long-chain fatty acid transporting porin activity"/>
    <property type="evidence" value="ECO:0007669"/>
    <property type="project" value="TreeGrafter"/>
</dbReference>
<dbReference type="PANTHER" id="PTHR35093:SF3">
    <property type="entry name" value="LONG-CHAIN FATTY ACID TRANSPORT PROTEIN"/>
    <property type="match status" value="1"/>
</dbReference>
<name>A0A1Y6M788_9GAMM</name>
<dbReference type="Proteomes" id="UP000195963">
    <property type="component" value="Unassembled WGS sequence"/>
</dbReference>
<evidence type="ECO:0000256" key="7">
    <source>
        <dbReference type="ARBA" id="ARBA00023237"/>
    </source>
</evidence>
<evidence type="ECO:0000256" key="1">
    <source>
        <dbReference type="ARBA" id="ARBA00004571"/>
    </source>
</evidence>
<proteinExistence type="inferred from homology"/>
<keyword evidence="4" id="KW-0812">Transmembrane</keyword>
<protein>
    <submittedName>
        <fullName evidence="9">Long-chain fatty acid transport protein</fullName>
    </submittedName>
</protein>
<evidence type="ECO:0000256" key="2">
    <source>
        <dbReference type="ARBA" id="ARBA00008163"/>
    </source>
</evidence>
<keyword evidence="6" id="KW-0472">Membrane</keyword>
<feature type="chain" id="PRO_5012441604" evidence="8">
    <location>
        <begin position="23"/>
        <end position="409"/>
    </location>
</feature>